<dbReference type="PANTHER" id="PTHR12526">
    <property type="entry name" value="GLYCOSYLTRANSFERASE"/>
    <property type="match status" value="1"/>
</dbReference>
<keyword evidence="2" id="KW-0808">Transferase</keyword>
<dbReference type="AlphaFoldDB" id="A0A285WZR5"/>
<dbReference type="Gene3D" id="3.40.50.2000">
    <property type="entry name" value="Glycogen Phosphorylase B"/>
    <property type="match status" value="2"/>
</dbReference>
<dbReference type="OrthoDB" id="596635at2"/>
<sequence>MPLKIVVFEGSLQPPVFIRRLMEGLAEEGHSIYLLHFGGNISPSKENLKYLSLGSSQNNIQLIFQSLKIAFDYNIFATFFTFKKIVLGNRKNLQKRNLKVLLNELEPDIIHVQWPALLEVLEEVINEGKYPVVLSQRGYQINVKPFVNNSYFQKLSSIFPKLSGFHSVSKAISQEGDKIWNSPAKLDEVVYTGLDLQGFQFQENYSRNEKLKLITVGRPHWKKGLHDAIHACAILFKKDVEFEITIIGGKGNEEILFLTNMYKLEERVNILGKLPQKKVYELMTEADLLIVSSLEEGIPNVLVEAMVLGIPVISTSCGGVEELIAHDREGWVVPTRDPAALAGQIELFTTLPEESIEIVRKAAREKVENQHSSNQMIRGMESLYKKVLQRSKI</sequence>
<dbReference type="GO" id="GO:0016757">
    <property type="term" value="F:glycosyltransferase activity"/>
    <property type="evidence" value="ECO:0007669"/>
    <property type="project" value="InterPro"/>
</dbReference>
<dbReference type="EMBL" id="OCMF01000001">
    <property type="protein sequence ID" value="SOC78562.1"/>
    <property type="molecule type" value="Genomic_DNA"/>
</dbReference>
<dbReference type="InterPro" id="IPR001296">
    <property type="entry name" value="Glyco_trans_1"/>
</dbReference>
<dbReference type="Proteomes" id="UP000219193">
    <property type="component" value="Unassembled WGS sequence"/>
</dbReference>
<dbReference type="CDD" id="cd03801">
    <property type="entry name" value="GT4_PimA-like"/>
    <property type="match status" value="1"/>
</dbReference>
<feature type="domain" description="Glycosyl transferase family 1" evidence="1">
    <location>
        <begin position="200"/>
        <end position="364"/>
    </location>
</feature>
<organism evidence="2 3">
    <name type="scientific">Salinimicrobium sediminis</name>
    <dbReference type="NCBI Taxonomy" id="1343891"/>
    <lineage>
        <taxon>Bacteria</taxon>
        <taxon>Pseudomonadati</taxon>
        <taxon>Bacteroidota</taxon>
        <taxon>Flavobacteriia</taxon>
        <taxon>Flavobacteriales</taxon>
        <taxon>Flavobacteriaceae</taxon>
        <taxon>Salinimicrobium</taxon>
    </lineage>
</organism>
<evidence type="ECO:0000313" key="3">
    <source>
        <dbReference type="Proteomes" id="UP000219193"/>
    </source>
</evidence>
<name>A0A285WZR5_9FLAO</name>
<protein>
    <submittedName>
        <fullName evidence="2">Colanic acid/amylovoran biosynthesis glycosyltransferase</fullName>
    </submittedName>
</protein>
<accession>A0A285WZR5</accession>
<gene>
    <name evidence="2" type="ORF">SAMN06296241_0072</name>
</gene>
<dbReference type="Pfam" id="PF00534">
    <property type="entry name" value="Glycos_transf_1"/>
    <property type="match status" value="1"/>
</dbReference>
<reference evidence="3" key="1">
    <citation type="submission" date="2017-09" db="EMBL/GenBank/DDBJ databases">
        <authorList>
            <person name="Varghese N."/>
            <person name="Submissions S."/>
        </authorList>
    </citation>
    <scope>NUCLEOTIDE SEQUENCE [LARGE SCALE GENOMIC DNA]</scope>
    <source>
        <strain evidence="3">CGMCC 1.12641</strain>
    </source>
</reference>
<evidence type="ECO:0000313" key="2">
    <source>
        <dbReference type="EMBL" id="SOC78562.1"/>
    </source>
</evidence>
<dbReference type="RefSeq" id="WP_097054377.1">
    <property type="nucleotide sequence ID" value="NZ_OCMF01000001.1"/>
</dbReference>
<proteinExistence type="predicted"/>
<evidence type="ECO:0000259" key="1">
    <source>
        <dbReference type="Pfam" id="PF00534"/>
    </source>
</evidence>
<keyword evidence="3" id="KW-1185">Reference proteome</keyword>
<dbReference type="SUPFAM" id="SSF53756">
    <property type="entry name" value="UDP-Glycosyltransferase/glycogen phosphorylase"/>
    <property type="match status" value="1"/>
</dbReference>